<evidence type="ECO:0000313" key="4">
    <source>
        <dbReference type="Proteomes" id="UP000823201"/>
    </source>
</evidence>
<keyword evidence="3" id="KW-0689">Ribosomal protein</keyword>
<organism evidence="3 4">
    <name type="scientific">Sporolactobacillus spathodeae</name>
    <dbReference type="NCBI Taxonomy" id="1465502"/>
    <lineage>
        <taxon>Bacteria</taxon>
        <taxon>Bacillati</taxon>
        <taxon>Bacillota</taxon>
        <taxon>Bacilli</taxon>
        <taxon>Bacillales</taxon>
        <taxon>Sporolactobacillaceae</taxon>
        <taxon>Sporolactobacillus</taxon>
    </lineage>
</organism>
<gene>
    <name evidence="3" type="ORF">JOC27_001414</name>
</gene>
<protein>
    <submittedName>
        <fullName evidence="3">Ribosomal protein L40E</fullName>
    </submittedName>
</protein>
<evidence type="ECO:0000259" key="2">
    <source>
        <dbReference type="Pfam" id="PF12773"/>
    </source>
</evidence>
<comment type="caution">
    <text evidence="3">The sequence shown here is derived from an EMBL/GenBank/DDBJ whole genome shotgun (WGS) entry which is preliminary data.</text>
</comment>
<keyword evidence="3" id="KW-0687">Ribonucleoprotein</keyword>
<evidence type="ECO:0000313" key="3">
    <source>
        <dbReference type="EMBL" id="MBM7657963.1"/>
    </source>
</evidence>
<dbReference type="EMBL" id="JAFBEV010000010">
    <property type="protein sequence ID" value="MBM7657963.1"/>
    <property type="molecule type" value="Genomic_DNA"/>
</dbReference>
<reference evidence="3 4" key="1">
    <citation type="submission" date="2021-01" db="EMBL/GenBank/DDBJ databases">
        <title>Genomic Encyclopedia of Type Strains, Phase IV (KMG-IV): sequencing the most valuable type-strain genomes for metagenomic binning, comparative biology and taxonomic classification.</title>
        <authorList>
            <person name="Goeker M."/>
        </authorList>
    </citation>
    <scope>NUCLEOTIDE SEQUENCE [LARGE SCALE GENOMIC DNA]</scope>
    <source>
        <strain evidence="3 4">DSM 100968</strain>
    </source>
</reference>
<proteinExistence type="predicted"/>
<feature type="domain" description="DZANK-type" evidence="2">
    <location>
        <begin position="69"/>
        <end position="114"/>
    </location>
</feature>
<sequence length="118" mass="13831">MSDFFERLFGDRDDHHHEKNHDRRRYGHHGEKHHNEEHDHRRNDYYNDYPPYQNDRYNDFQNNSRGIVCQKCGISNSATAKFCNECGNNLQSIAICPNCKAPIKNGAKFCQECGTKIG</sequence>
<name>A0ABS2Q841_9BACL</name>
<feature type="compositionally biased region" description="Basic residues" evidence="1">
    <location>
        <begin position="22"/>
        <end position="32"/>
    </location>
</feature>
<evidence type="ECO:0000256" key="1">
    <source>
        <dbReference type="SAM" id="MobiDB-lite"/>
    </source>
</evidence>
<accession>A0ABS2Q841</accession>
<keyword evidence="4" id="KW-1185">Reference proteome</keyword>
<dbReference type="RefSeq" id="WP_205006353.1">
    <property type="nucleotide sequence ID" value="NZ_CBCRXA010000010.1"/>
</dbReference>
<dbReference type="Pfam" id="PF12773">
    <property type="entry name" value="DZR"/>
    <property type="match status" value="1"/>
</dbReference>
<dbReference type="Proteomes" id="UP000823201">
    <property type="component" value="Unassembled WGS sequence"/>
</dbReference>
<dbReference type="InterPro" id="IPR025874">
    <property type="entry name" value="DZR"/>
</dbReference>
<dbReference type="GO" id="GO:0005840">
    <property type="term" value="C:ribosome"/>
    <property type="evidence" value="ECO:0007669"/>
    <property type="project" value="UniProtKB-KW"/>
</dbReference>
<feature type="region of interest" description="Disordered" evidence="1">
    <location>
        <begin position="13"/>
        <end position="48"/>
    </location>
</feature>
<feature type="compositionally biased region" description="Basic and acidic residues" evidence="1">
    <location>
        <begin position="33"/>
        <end position="45"/>
    </location>
</feature>